<proteinExistence type="predicted"/>
<dbReference type="Pfam" id="PF13289">
    <property type="entry name" value="SIR2_2"/>
    <property type="match status" value="1"/>
</dbReference>
<reference evidence="1 2" key="1">
    <citation type="submission" date="2019-11" db="EMBL/GenBank/DDBJ databases">
        <title>Epiphytic Pseudomonas syringae from cherry orchards.</title>
        <authorList>
            <person name="Hulin M.T."/>
        </authorList>
    </citation>
    <scope>NUCLEOTIDE SEQUENCE [LARGE SCALE GENOMIC DNA]</scope>
    <source>
        <strain evidence="1 2">PA-6-5B</strain>
    </source>
</reference>
<evidence type="ECO:0008006" key="3">
    <source>
        <dbReference type="Google" id="ProtNLM"/>
    </source>
</evidence>
<organism evidence="1 2">
    <name type="scientific">Pseudomonas gessardii</name>
    <dbReference type="NCBI Taxonomy" id="78544"/>
    <lineage>
        <taxon>Bacteria</taxon>
        <taxon>Pseudomonadati</taxon>
        <taxon>Pseudomonadota</taxon>
        <taxon>Gammaproteobacteria</taxon>
        <taxon>Pseudomonadales</taxon>
        <taxon>Pseudomonadaceae</taxon>
        <taxon>Pseudomonas</taxon>
    </lineage>
</organism>
<dbReference type="Proteomes" id="UP000814003">
    <property type="component" value="Unassembled WGS sequence"/>
</dbReference>
<keyword evidence="2" id="KW-1185">Reference proteome</keyword>
<protein>
    <recommendedName>
        <fullName evidence="3">SIR2-like domain-containing protein</fullName>
    </recommendedName>
</protein>
<gene>
    <name evidence="1" type="ORF">GIW56_28495</name>
</gene>
<sequence length="386" mass="43622">MHNMEGIIMEFPMAQNKTLEKEKTEKEKWRAVYCDSVKFKGYLAPKSWTLCVGAGISKGIVPDWHNLAHHVVNSAYNLSLNDDEFQKIVSETGWSLDSWIQAAANKFQADGRESADFKSLIESQIYSIIRSKATGMGLSRYLIQVLSDPHSAPRDRVIEICDFLENTFSGSSLFQTGRALIQCEKSGTAPKAVLTFNADTLLETYINLNLRRTHYLGPGPYGHPEFPFVQVTRPVIKSGNNIPIIHCHGAIAPKDTGVHRHRDSRDRLIFLEQEYLDMASSRASWGESQFLFHAHSTKMVFLGLSMADSNIRKWMNGINIEKSRDLQLFGYEGIPNPHHVWIKPEPAAPQMKQVYLLSLLHLGVRPGWIKSWRDVETALLNLSSAI</sequence>
<comment type="caution">
    <text evidence="1">The sequence shown here is derived from an EMBL/GenBank/DDBJ whole genome shotgun (WGS) entry which is preliminary data.</text>
</comment>
<evidence type="ECO:0000313" key="1">
    <source>
        <dbReference type="EMBL" id="MCF5110743.1"/>
    </source>
</evidence>
<dbReference type="EMBL" id="WKED01000098">
    <property type="protein sequence ID" value="MCF5110743.1"/>
    <property type="molecule type" value="Genomic_DNA"/>
</dbReference>
<evidence type="ECO:0000313" key="2">
    <source>
        <dbReference type="Proteomes" id="UP000814003"/>
    </source>
</evidence>
<accession>A0ABS9FG59</accession>
<name>A0ABS9FG59_9PSED</name>